<name>A0ABR1W5E6_9PEZI</name>
<evidence type="ECO:0000313" key="4">
    <source>
        <dbReference type="Proteomes" id="UP001480595"/>
    </source>
</evidence>
<dbReference type="RefSeq" id="XP_066719775.1">
    <property type="nucleotide sequence ID" value="XM_066853920.1"/>
</dbReference>
<evidence type="ECO:0000259" key="2">
    <source>
        <dbReference type="Pfam" id="PF16010"/>
    </source>
</evidence>
<dbReference type="PANTHER" id="PTHR47797">
    <property type="entry name" value="DEHYDROGENASE, PUTATIVE (AFU_ORTHOLOGUE AFUA_8G05805)-RELATED"/>
    <property type="match status" value="1"/>
</dbReference>
<feature type="domain" description="Cellobiose dehydrogenase-like cytochrome" evidence="2">
    <location>
        <begin position="26"/>
        <end position="203"/>
    </location>
</feature>
<dbReference type="CDD" id="cd09630">
    <property type="entry name" value="CDH_like_cytochrome"/>
    <property type="match status" value="1"/>
</dbReference>
<dbReference type="Gene3D" id="2.60.40.1210">
    <property type="entry name" value="Cellobiose dehydrogenase, cytochrome domain"/>
    <property type="match status" value="1"/>
</dbReference>
<comment type="caution">
    <text evidence="3">The sequence shown here is derived from an EMBL/GenBank/DDBJ whole genome shotgun (WGS) entry which is preliminary data.</text>
</comment>
<feature type="chain" id="PRO_5046381106" description="Cellobiose dehydrogenase-like cytochrome domain-containing protein" evidence="1">
    <location>
        <begin position="22"/>
        <end position="268"/>
    </location>
</feature>
<dbReference type="GeneID" id="92086983"/>
<dbReference type="EMBL" id="JAQQWL010000003">
    <property type="protein sequence ID" value="KAK8078704.1"/>
    <property type="molecule type" value="Genomic_DNA"/>
</dbReference>
<evidence type="ECO:0000256" key="1">
    <source>
        <dbReference type="SAM" id="SignalP"/>
    </source>
</evidence>
<reference evidence="3 4" key="1">
    <citation type="submission" date="2023-01" db="EMBL/GenBank/DDBJ databases">
        <title>Analysis of 21 Apiospora genomes using comparative genomics revels a genus with tremendous synthesis potential of carbohydrate active enzymes and secondary metabolites.</title>
        <authorList>
            <person name="Sorensen T."/>
        </authorList>
    </citation>
    <scope>NUCLEOTIDE SEQUENCE [LARGE SCALE GENOMIC DNA]</scope>
    <source>
        <strain evidence="3 4">CBS 135458</strain>
    </source>
</reference>
<keyword evidence="1" id="KW-0732">Signal</keyword>
<dbReference type="InterPro" id="IPR015920">
    <property type="entry name" value="Cellobiose_DH-like_cyt"/>
</dbReference>
<dbReference type="SUPFAM" id="SSF49344">
    <property type="entry name" value="CBD9-like"/>
    <property type="match status" value="1"/>
</dbReference>
<evidence type="ECO:0000313" key="3">
    <source>
        <dbReference type="EMBL" id="KAK8078704.1"/>
    </source>
</evidence>
<organism evidence="3 4">
    <name type="scientific">Apiospora phragmitis</name>
    <dbReference type="NCBI Taxonomy" id="2905665"/>
    <lineage>
        <taxon>Eukaryota</taxon>
        <taxon>Fungi</taxon>
        <taxon>Dikarya</taxon>
        <taxon>Ascomycota</taxon>
        <taxon>Pezizomycotina</taxon>
        <taxon>Sordariomycetes</taxon>
        <taxon>Xylariomycetidae</taxon>
        <taxon>Amphisphaeriales</taxon>
        <taxon>Apiosporaceae</taxon>
        <taxon>Apiospora</taxon>
    </lineage>
</organism>
<gene>
    <name evidence="3" type="ORF">PG994_002511</name>
</gene>
<sequence>MKWSSITAVATGLVGTAAAQAESVPYTDAETGIAFQQYPSTDGIQFRVALPETIEPGQPYDVILQIEAPKSLGWVGWAWAGQMTYNPLTILWPNGDQVMHSSRMAFGYSPPSAYPDATYQILKGTGITGDTMKFTALCKGCSSWTDFTGEPFTVDASQEARFAYAFSANPVATPSDNTSTFSIHDSVGHWYHDLPAAKSASFDEWVAKNTVAGNGTGAAGINVNAGLGVAGLRRAPLRFMERVRRDLGADVGTRLEERRKETRAVAML</sequence>
<accession>A0ABR1W5E6</accession>
<proteinExistence type="predicted"/>
<feature type="signal peptide" evidence="1">
    <location>
        <begin position="1"/>
        <end position="21"/>
    </location>
</feature>
<dbReference type="Proteomes" id="UP001480595">
    <property type="component" value="Unassembled WGS sequence"/>
</dbReference>
<keyword evidence="4" id="KW-1185">Reference proteome</keyword>
<dbReference type="PANTHER" id="PTHR47797:SF5">
    <property type="entry name" value="CELLOBIOSE DEHYDROGENASE CYTOCHROME DOMAIN-CONTAINING PROTEIN"/>
    <property type="match status" value="1"/>
</dbReference>
<protein>
    <recommendedName>
        <fullName evidence="2">Cellobiose dehydrogenase-like cytochrome domain-containing protein</fullName>
    </recommendedName>
</protein>
<dbReference type="Pfam" id="PF16010">
    <property type="entry name" value="CDH-cyt"/>
    <property type="match status" value="1"/>
</dbReference>